<dbReference type="PANTHER" id="PTHR35295">
    <property type="entry name" value="DNA LIGASE-LIKE PROTEIN"/>
    <property type="match status" value="1"/>
</dbReference>
<dbReference type="EMBL" id="JANQDX010000001">
    <property type="protein sequence ID" value="KAL0928795.1"/>
    <property type="molecule type" value="Genomic_DNA"/>
</dbReference>
<dbReference type="PANTHER" id="PTHR35295:SF1">
    <property type="entry name" value="DNA LIGASE-LIKE PROTEIN"/>
    <property type="match status" value="1"/>
</dbReference>
<proteinExistence type="predicted"/>
<dbReference type="AlphaFoldDB" id="A0ABD0VUL5"/>
<dbReference type="Proteomes" id="UP001552299">
    <property type="component" value="Unassembled WGS sequence"/>
</dbReference>
<keyword evidence="4" id="KW-1185">Reference proteome</keyword>
<evidence type="ECO:0000256" key="2">
    <source>
        <dbReference type="SAM" id="MobiDB-lite"/>
    </source>
</evidence>
<evidence type="ECO:0000256" key="1">
    <source>
        <dbReference type="SAM" id="Coils"/>
    </source>
</evidence>
<feature type="region of interest" description="Disordered" evidence="2">
    <location>
        <begin position="1"/>
        <end position="22"/>
    </location>
</feature>
<name>A0ABD0VUL5_DENTH</name>
<evidence type="ECO:0000313" key="4">
    <source>
        <dbReference type="Proteomes" id="UP001552299"/>
    </source>
</evidence>
<feature type="compositionally biased region" description="Basic and acidic residues" evidence="2">
    <location>
        <begin position="7"/>
        <end position="20"/>
    </location>
</feature>
<feature type="region of interest" description="Disordered" evidence="2">
    <location>
        <begin position="295"/>
        <end position="322"/>
    </location>
</feature>
<sequence>MSAIDGSVKRTGKDGESLRSDKKRRAVDEFDDDLDLSSIFVLEMAMDSGIYSDIKGIISALQQIRDKAQKDGQKKNEETIMRRSFFWNCAMLEYWDWGRAGHEYSVGSLPDIFSKYELDKEKLISRYEQMRKKEKAALSELEKAFTNKIARSEEDLKKKKQMDLHNTAFSVQLRRGARIQLANAIIETGNVGATIQFGSIDFPVIAVRTVTIPVNGGNAERSAKRLNTTEALFRRVHLPAPRPTSENPRRRISVFERLSQSEAPATKRIVTGGRILVVDANTTTLPTGLSVPWRNDAEASSSRGRLTRRQRRKISVEFRARQ</sequence>
<comment type="caution">
    <text evidence="3">The sequence shown here is derived from an EMBL/GenBank/DDBJ whole genome shotgun (WGS) entry which is preliminary data.</text>
</comment>
<evidence type="ECO:0000313" key="3">
    <source>
        <dbReference type="EMBL" id="KAL0928795.1"/>
    </source>
</evidence>
<accession>A0ABD0VUL5</accession>
<gene>
    <name evidence="3" type="ORF">M5K25_000718</name>
</gene>
<keyword evidence="1" id="KW-0175">Coiled coil</keyword>
<protein>
    <submittedName>
        <fullName evidence="3">Uncharacterized protein</fullName>
    </submittedName>
</protein>
<feature type="coiled-coil region" evidence="1">
    <location>
        <begin position="113"/>
        <end position="144"/>
    </location>
</feature>
<reference evidence="3 4" key="1">
    <citation type="journal article" date="2024" name="Plant Biotechnol. J.">
        <title>Dendrobium thyrsiflorum genome and its molecular insights into genes involved in important horticultural traits.</title>
        <authorList>
            <person name="Chen B."/>
            <person name="Wang J.Y."/>
            <person name="Zheng P.J."/>
            <person name="Li K.L."/>
            <person name="Liang Y.M."/>
            <person name="Chen X.F."/>
            <person name="Zhang C."/>
            <person name="Zhao X."/>
            <person name="He X."/>
            <person name="Zhang G.Q."/>
            <person name="Liu Z.J."/>
            <person name="Xu Q."/>
        </authorList>
    </citation>
    <scope>NUCLEOTIDE SEQUENCE [LARGE SCALE GENOMIC DNA]</scope>
    <source>
        <strain evidence="3">GZMU011</strain>
    </source>
</reference>
<organism evidence="3 4">
    <name type="scientific">Dendrobium thyrsiflorum</name>
    <name type="common">Pinecone-like raceme dendrobium</name>
    <name type="synonym">Orchid</name>
    <dbReference type="NCBI Taxonomy" id="117978"/>
    <lineage>
        <taxon>Eukaryota</taxon>
        <taxon>Viridiplantae</taxon>
        <taxon>Streptophyta</taxon>
        <taxon>Embryophyta</taxon>
        <taxon>Tracheophyta</taxon>
        <taxon>Spermatophyta</taxon>
        <taxon>Magnoliopsida</taxon>
        <taxon>Liliopsida</taxon>
        <taxon>Asparagales</taxon>
        <taxon>Orchidaceae</taxon>
        <taxon>Epidendroideae</taxon>
        <taxon>Malaxideae</taxon>
        <taxon>Dendrobiinae</taxon>
        <taxon>Dendrobium</taxon>
    </lineage>
</organism>